<dbReference type="SMART" id="SM00676">
    <property type="entry name" value="DM10"/>
    <property type="match status" value="3"/>
</dbReference>
<name>A0A6P8QGP2_GEOSA</name>
<dbReference type="OrthoDB" id="10255210at2759"/>
<comment type="subcellular location">
    <subcellularLocation>
        <location evidence="1">Cytoplasm</location>
        <location evidence="1">Cytoskeleton</location>
        <location evidence="1">Cilium axoneme</location>
    </subcellularLocation>
</comment>
<dbReference type="GO" id="GO:0005930">
    <property type="term" value="C:axoneme"/>
    <property type="evidence" value="ECO:0007669"/>
    <property type="project" value="UniProtKB-SubCell"/>
</dbReference>
<feature type="domain" description="DM10" evidence="6">
    <location>
        <begin position="416"/>
        <end position="520"/>
    </location>
</feature>
<dbReference type="GO" id="GO:0043014">
    <property type="term" value="F:alpha-tubulin binding"/>
    <property type="evidence" value="ECO:0007669"/>
    <property type="project" value="TreeGrafter"/>
</dbReference>
<evidence type="ECO:0000256" key="3">
    <source>
        <dbReference type="ARBA" id="ARBA00022737"/>
    </source>
</evidence>
<protein>
    <submittedName>
        <fullName evidence="8">EF-hand domain-containing protein 1 isoform X1</fullName>
    </submittedName>
</protein>
<evidence type="ECO:0000259" key="6">
    <source>
        <dbReference type="PROSITE" id="PS51336"/>
    </source>
</evidence>
<dbReference type="FunFam" id="2.30.29.170:FF:000002">
    <property type="entry name" value="EF-hand domain (C-terminal) containing 1"/>
    <property type="match status" value="1"/>
</dbReference>
<dbReference type="GO" id="GO:0000281">
    <property type="term" value="P:mitotic cytokinesis"/>
    <property type="evidence" value="ECO:0007669"/>
    <property type="project" value="TreeGrafter"/>
</dbReference>
<dbReference type="InterPro" id="IPR040193">
    <property type="entry name" value="EFHC1/EFHC2/EFHB"/>
</dbReference>
<dbReference type="GeneID" id="117357877"/>
<dbReference type="FunCoup" id="A0A6P8QGP2">
    <property type="interactions" value="110"/>
</dbReference>
<proteinExistence type="predicted"/>
<keyword evidence="7" id="KW-1185">Reference proteome</keyword>
<feature type="domain" description="DM10" evidence="6">
    <location>
        <begin position="240"/>
        <end position="360"/>
    </location>
</feature>
<reference evidence="8" key="1">
    <citation type="submission" date="2025-08" db="UniProtKB">
        <authorList>
            <consortium name="RefSeq"/>
        </authorList>
    </citation>
    <scope>IDENTIFICATION</scope>
</reference>
<dbReference type="GO" id="GO:0060285">
    <property type="term" value="P:cilium-dependent cell motility"/>
    <property type="evidence" value="ECO:0007669"/>
    <property type="project" value="TreeGrafter"/>
</dbReference>
<dbReference type="InterPro" id="IPR011992">
    <property type="entry name" value="EF-hand-dom_pair"/>
</dbReference>
<dbReference type="FunFam" id="2.30.29.170:FF:000001">
    <property type="entry name" value="EF-hand domain containing 1"/>
    <property type="match status" value="1"/>
</dbReference>
<dbReference type="KEGG" id="gsh:117357877"/>
<dbReference type="GO" id="GO:0007052">
    <property type="term" value="P:mitotic spindle organization"/>
    <property type="evidence" value="ECO:0007669"/>
    <property type="project" value="TreeGrafter"/>
</dbReference>
<evidence type="ECO:0000256" key="2">
    <source>
        <dbReference type="ARBA" id="ARBA00022490"/>
    </source>
</evidence>
<feature type="domain" description="DM10" evidence="6">
    <location>
        <begin position="94"/>
        <end position="199"/>
    </location>
</feature>
<organism evidence="7 8">
    <name type="scientific">Geotrypetes seraphini</name>
    <name type="common">Gaboon caecilian</name>
    <name type="synonym">Caecilia seraphini</name>
    <dbReference type="NCBI Taxonomy" id="260995"/>
    <lineage>
        <taxon>Eukaryota</taxon>
        <taxon>Metazoa</taxon>
        <taxon>Chordata</taxon>
        <taxon>Craniata</taxon>
        <taxon>Vertebrata</taxon>
        <taxon>Euteleostomi</taxon>
        <taxon>Amphibia</taxon>
        <taxon>Gymnophiona</taxon>
        <taxon>Geotrypetes</taxon>
    </lineage>
</organism>
<dbReference type="PANTHER" id="PTHR12086:SF9">
    <property type="entry name" value="EF-HAND DOMAIN-CONTAINING PROTEIN 1"/>
    <property type="match status" value="1"/>
</dbReference>
<dbReference type="PANTHER" id="PTHR12086">
    <property type="entry name" value="EF-HAND DOMAIN C-TERMINAL CONTAINING PROTEIN"/>
    <property type="match status" value="1"/>
</dbReference>
<dbReference type="PROSITE" id="PS51336">
    <property type="entry name" value="DM10"/>
    <property type="match status" value="3"/>
</dbReference>
<dbReference type="SUPFAM" id="SSF47473">
    <property type="entry name" value="EF-hand"/>
    <property type="match status" value="1"/>
</dbReference>
<dbReference type="Pfam" id="PF06565">
    <property type="entry name" value="DM10_dom"/>
    <property type="match status" value="3"/>
</dbReference>
<evidence type="ECO:0000256" key="5">
    <source>
        <dbReference type="ARBA" id="ARBA00023273"/>
    </source>
</evidence>
<keyword evidence="4" id="KW-0206">Cytoskeleton</keyword>
<dbReference type="RefSeq" id="XP_033794980.1">
    <property type="nucleotide sequence ID" value="XM_033939089.1"/>
</dbReference>
<evidence type="ECO:0000313" key="8">
    <source>
        <dbReference type="RefSeq" id="XP_033794980.1"/>
    </source>
</evidence>
<dbReference type="CTD" id="114327"/>
<gene>
    <name evidence="8" type="primary">EFHC1</name>
</gene>
<keyword evidence="3" id="KW-0677">Repeat</keyword>
<dbReference type="InParanoid" id="A0A6P8QGP2"/>
<evidence type="ECO:0000313" key="7">
    <source>
        <dbReference type="Proteomes" id="UP000515159"/>
    </source>
</evidence>
<keyword evidence="5" id="KW-0966">Cell projection</keyword>
<dbReference type="GO" id="GO:0072686">
    <property type="term" value="C:mitotic spindle"/>
    <property type="evidence" value="ECO:0007669"/>
    <property type="project" value="TreeGrafter"/>
</dbReference>
<dbReference type="InterPro" id="IPR006602">
    <property type="entry name" value="DM10_dom"/>
</dbReference>
<dbReference type="AlphaFoldDB" id="A0A6P8QGP2"/>
<dbReference type="FunFam" id="2.30.29.170:FF:000003">
    <property type="entry name" value="EF-hand domain (C-terminal) containing 1"/>
    <property type="match status" value="1"/>
</dbReference>
<evidence type="ECO:0000256" key="4">
    <source>
        <dbReference type="ARBA" id="ARBA00023212"/>
    </source>
</evidence>
<keyword evidence="2" id="KW-0963">Cytoplasm</keyword>
<dbReference type="Proteomes" id="UP000515159">
    <property type="component" value="Chromosome 3"/>
</dbReference>
<accession>A0A6P8QGP2</accession>
<sequence>MAGGYQAQGLPFLPGNTFRDPTKTAYHRSQTLGFKNGYIRARLPTVGIGRDPITVNQLSQAELDELANTRPTLTYGQAKQAPPSDFVPGHVAYDKKVLRFHAYFHETVPLSQIEHYRIRHVVLYYFLEDDSMLVIEPRVMNAGMAQGKLIKRQRHPKNDRGDHYHWKDLNVGIDIILYGKTMRIVSCDKFTQEFLASEGIELNPTEKIPLDPYTEHRREPDHTTLTPSDFDKLKQFLTNDRKVLRFFSVWDDTENMFGEVHPVIIHFYLSDSSVEVREVHERNDGRDPFPVLIKRQHLPKIINPPKEGFPLCAVEISDPEVVEWYSPKDFAVGMHVTILGRNFFLYDCDEFTCKYYHDKYGISFQPIDVCKKVQEPIKQKLPPYNGFGLIEDTVQNCLSLVPQPPKKDIVKMLENDRKVLRYAAVLDTLNSIDKGRRFIISFYLSDDAASIFEQQIRNSGIIGGKFLERTRIPKPDSTVDNPSYYGPSDFTIGSVIEVFGNRFILTDADEYVFNHLKQHEDEYPPEVLSSFQNHFKSSPSYLQELVREPSAEKAKELVESNDVQTLITLLREHLKKHHYVNNLCLREAFLHRDKGATGYLNKDDFLAICDHYNLPTSQYIVTKLINLSSDEVNRINYTNFLKAFTY</sequence>
<evidence type="ECO:0000256" key="1">
    <source>
        <dbReference type="ARBA" id="ARBA00004430"/>
    </source>
</evidence>
<dbReference type="Gene3D" id="2.30.29.170">
    <property type="match status" value="3"/>
</dbReference>